<protein>
    <submittedName>
        <fullName evidence="1">Uncharacterized protein</fullName>
    </submittedName>
</protein>
<name>A0A5K3EYZ2_MESCO</name>
<proteinExistence type="predicted"/>
<sequence>MPPRKRWRKRILPIRPWVVGLRAPEVVREIADVKPFIYFCCRLSVFEQSYASQPSEPKAIIVKTDDSIKLCDGQFWISLSIDQNESKLLVCGNRFRNRKTCFFIVFLDEYIIQYSCSLNCFTASAKHISVIRETHCLDEPFSSIPNIMTRKDELLTPPSFPSNVADALNLCEVSVNPDKYCESTGEITTANPAIPGVFACTSSTGTRTTSHVEQVNSSNEHDVGYQFKNFNPSPWIPTQNASGETLNTQLEEEEEEIFKDASDDYEALSSIGIPSIQPEPEGLSQSLESTGIAVISSESCGNQSSSHSVIAETQAIPCSPSQKTAQYNKTPLFPAEDSHFVGNQISRILPVMSCVKRWPNVKNPPVGVCYLEESVRAIEEIQKISPDQPFSDYFTNFPYSDL</sequence>
<reference evidence="1" key="1">
    <citation type="submission" date="2019-11" db="UniProtKB">
        <authorList>
            <consortium name="WormBaseParasite"/>
        </authorList>
    </citation>
    <scope>IDENTIFICATION</scope>
</reference>
<organism evidence="1">
    <name type="scientific">Mesocestoides corti</name>
    <name type="common">Flatworm</name>
    <dbReference type="NCBI Taxonomy" id="53468"/>
    <lineage>
        <taxon>Eukaryota</taxon>
        <taxon>Metazoa</taxon>
        <taxon>Spiralia</taxon>
        <taxon>Lophotrochozoa</taxon>
        <taxon>Platyhelminthes</taxon>
        <taxon>Cestoda</taxon>
        <taxon>Eucestoda</taxon>
        <taxon>Cyclophyllidea</taxon>
        <taxon>Mesocestoididae</taxon>
        <taxon>Mesocestoides</taxon>
    </lineage>
</organism>
<accession>A0A5K3EYZ2</accession>
<dbReference type="AlphaFoldDB" id="A0A5K3EYZ2"/>
<evidence type="ECO:0000313" key="1">
    <source>
        <dbReference type="WBParaSite" id="MCU_004126-RA"/>
    </source>
</evidence>
<dbReference type="WBParaSite" id="MCU_004126-RA">
    <property type="protein sequence ID" value="MCU_004126-RA"/>
    <property type="gene ID" value="MCU_004126"/>
</dbReference>